<dbReference type="GO" id="GO:0016491">
    <property type="term" value="F:oxidoreductase activity"/>
    <property type="evidence" value="ECO:0007669"/>
    <property type="project" value="TreeGrafter"/>
</dbReference>
<evidence type="ECO:0000256" key="1">
    <source>
        <dbReference type="SAM" id="MobiDB-lite"/>
    </source>
</evidence>
<reference evidence="3 4" key="1">
    <citation type="submission" date="2020-12" db="EMBL/GenBank/DDBJ databases">
        <title>Metabolic potential, ecology and presence of endohyphal bacteria is reflected in genomic diversity of Mucoromycotina.</title>
        <authorList>
            <person name="Muszewska A."/>
            <person name="Okrasinska A."/>
            <person name="Steczkiewicz K."/>
            <person name="Drgas O."/>
            <person name="Orlowska M."/>
            <person name="Perlinska-Lenart U."/>
            <person name="Aleksandrzak-Piekarczyk T."/>
            <person name="Szatraj K."/>
            <person name="Zielenkiewicz U."/>
            <person name="Pilsyk S."/>
            <person name="Malc E."/>
            <person name="Mieczkowski P."/>
            <person name="Kruszewska J.S."/>
            <person name="Biernat P."/>
            <person name="Pawlowska J."/>
        </authorList>
    </citation>
    <scope>NUCLEOTIDE SEQUENCE [LARGE SCALE GENOMIC DNA]</scope>
    <source>
        <strain evidence="3 4">CBS 142.35</strain>
    </source>
</reference>
<protein>
    <recommendedName>
        <fullName evidence="2">Fe2OG dioxygenase domain-containing protein</fullName>
    </recommendedName>
</protein>
<dbReference type="GO" id="GO:0070988">
    <property type="term" value="P:demethylation"/>
    <property type="evidence" value="ECO:0007669"/>
    <property type="project" value="InterPro"/>
</dbReference>
<comment type="caution">
    <text evidence="3">The sequence shown here is derived from an EMBL/GenBank/DDBJ whole genome shotgun (WGS) entry which is preliminary data.</text>
</comment>
<dbReference type="Pfam" id="PF13532">
    <property type="entry name" value="2OG-FeII_Oxy_2"/>
    <property type="match status" value="1"/>
</dbReference>
<dbReference type="OrthoDB" id="271595at2759"/>
<dbReference type="PANTHER" id="PTHR12463:SF1">
    <property type="entry name" value="2-OXOGLUTARATE AND FE-DEPENDENT OXYGENASE FAMILY PROTEIN"/>
    <property type="match status" value="1"/>
</dbReference>
<dbReference type="Gene3D" id="2.60.120.590">
    <property type="entry name" value="Alpha-ketoglutarate-dependent dioxygenase AlkB-like"/>
    <property type="match status" value="1"/>
</dbReference>
<proteinExistence type="predicted"/>
<feature type="region of interest" description="Disordered" evidence="1">
    <location>
        <begin position="238"/>
        <end position="296"/>
    </location>
</feature>
<evidence type="ECO:0000259" key="2">
    <source>
        <dbReference type="PROSITE" id="PS51471"/>
    </source>
</evidence>
<dbReference type="InterPro" id="IPR037151">
    <property type="entry name" value="AlkB-like_sf"/>
</dbReference>
<dbReference type="GO" id="GO:0032451">
    <property type="term" value="F:demethylase activity"/>
    <property type="evidence" value="ECO:0007669"/>
    <property type="project" value="TreeGrafter"/>
</dbReference>
<dbReference type="InterPro" id="IPR032857">
    <property type="entry name" value="ALKBH4"/>
</dbReference>
<dbReference type="AlphaFoldDB" id="A0A8H7RX41"/>
<dbReference type="Proteomes" id="UP000646827">
    <property type="component" value="Unassembled WGS sequence"/>
</dbReference>
<dbReference type="PROSITE" id="PS51471">
    <property type="entry name" value="FE2OG_OXY"/>
    <property type="match status" value="1"/>
</dbReference>
<name>A0A8H7RX41_9FUNG</name>
<sequence>MHRIDYGDEIPGLLLIQNFVTSEEETSMIKDIDKNQWCGLGISPNPELKRRTQQYGHLFSYRYRKVLEELGPLPEFSRTVVKRIMENDLMPNTPNHLLVNEYNLGQGIMPHTDAPALFGPAILSLSLLSACVMKFTHVETGHTVDILLPRLSMVVMRGDSRYKYKHSISKDHIETASDGTAVHRNRRVSLTFREIVAWEAPPTENTCNLTSCCSNASSNTLRNKTEARPHRDVKKRCQQHTASIQQQEQLQKQTGSSYTSRNTRGGTPHSINRSSSDTFSSCSPASDPKKLSSPANNSINAINERISRLSMGNQLPNSKLPRRLQPSQSQQARLIPIPPLQARATKSETTINKGKNITRCISLQDEAKTMAGAAIEIDRQCLRKQNNGNFHSIWITRKNHHKIKESDKVHNEKNIYYDNQTISGNDHLVEAAQSRLKNLLLAQERQLDMHEQLKQTFGDIVDQEEENGTELIHQLRVHLDQQALHIQDLERALALERSRKGDFRRKFETEKQALLEQQQEKFDALKSKYRTGLELIVDRWLSNEAAEQEIWMDQIRQQADDRVARVEERWMERAADLQAELRQYRDQNFRNIIE</sequence>
<evidence type="ECO:0000313" key="4">
    <source>
        <dbReference type="Proteomes" id="UP000646827"/>
    </source>
</evidence>
<dbReference type="InterPro" id="IPR005123">
    <property type="entry name" value="Oxoglu/Fe-dep_dioxygenase_dom"/>
</dbReference>
<dbReference type="InterPro" id="IPR027450">
    <property type="entry name" value="AlkB-like"/>
</dbReference>
<organism evidence="3 4">
    <name type="scientific">Circinella minor</name>
    <dbReference type="NCBI Taxonomy" id="1195481"/>
    <lineage>
        <taxon>Eukaryota</taxon>
        <taxon>Fungi</taxon>
        <taxon>Fungi incertae sedis</taxon>
        <taxon>Mucoromycota</taxon>
        <taxon>Mucoromycotina</taxon>
        <taxon>Mucoromycetes</taxon>
        <taxon>Mucorales</taxon>
        <taxon>Lichtheimiaceae</taxon>
        <taxon>Circinella</taxon>
    </lineage>
</organism>
<dbReference type="EMBL" id="JAEPRB010000229">
    <property type="protein sequence ID" value="KAG2218440.1"/>
    <property type="molecule type" value="Genomic_DNA"/>
</dbReference>
<evidence type="ECO:0000313" key="3">
    <source>
        <dbReference type="EMBL" id="KAG2218440.1"/>
    </source>
</evidence>
<feature type="region of interest" description="Disordered" evidence="1">
    <location>
        <begin position="312"/>
        <end position="334"/>
    </location>
</feature>
<dbReference type="SUPFAM" id="SSF51197">
    <property type="entry name" value="Clavaminate synthase-like"/>
    <property type="match status" value="1"/>
</dbReference>
<dbReference type="PANTHER" id="PTHR12463">
    <property type="entry name" value="OXYGENASE-RELATED"/>
    <property type="match status" value="1"/>
</dbReference>
<accession>A0A8H7RX41</accession>
<feature type="compositionally biased region" description="Polar residues" evidence="1">
    <location>
        <begin position="239"/>
        <end position="284"/>
    </location>
</feature>
<feature type="domain" description="Fe2OG dioxygenase" evidence="2">
    <location>
        <begin position="93"/>
        <end position="196"/>
    </location>
</feature>
<keyword evidence="4" id="KW-1185">Reference proteome</keyword>
<gene>
    <name evidence="3" type="ORF">INT45_003627</name>
</gene>